<dbReference type="PANTHER" id="PTHR47482:SF5">
    <property type="entry name" value="FAR1 DOMAIN-CONTAINING PROTEIN"/>
    <property type="match status" value="1"/>
</dbReference>
<gene>
    <name evidence="3" type="ORF">NKR19_g9844</name>
</gene>
<feature type="coiled-coil region" evidence="1">
    <location>
        <begin position="526"/>
        <end position="564"/>
    </location>
</feature>
<dbReference type="Proteomes" id="UP001174691">
    <property type="component" value="Unassembled WGS sequence"/>
</dbReference>
<feature type="compositionally biased region" description="Polar residues" evidence="2">
    <location>
        <begin position="231"/>
        <end position="244"/>
    </location>
</feature>
<feature type="compositionally biased region" description="Low complexity" evidence="2">
    <location>
        <begin position="26"/>
        <end position="55"/>
    </location>
</feature>
<comment type="caution">
    <text evidence="3">The sequence shown here is derived from an EMBL/GenBank/DDBJ whole genome shotgun (WGS) entry which is preliminary data.</text>
</comment>
<sequence length="601" mass="66117">MSNNTHPGLSYSLNGPRRYPAPPTLSNASNKAAPPLPSSSLSHHASPYQPQSYTPQQPPQGAYANHLFSTPPPSVNGVSGSQHGPRQPPQHQVSPALPGSRQRAAPSRQMQPQVNQTPQYLHQALNPQPLNPQQLSQQPMSQPSISQPSLAQQSLGQQQLGQQQAMGQQHSSQHPNQHATQHSNQPPLNPQQLSQQSLNQHSLNQQSLNQQQSLPQQSLTHQSSAQSAQQNDNPLLSQQSTPHPQGQAAGPLVTSQVPHMQQQQQLVQQVQALQQASPAQPEPLQTAQQAQHQHNEIELASQDGDGDMSLDTKQGNGSPSYVAPAPKGPMMSAPPEGGDFPTFDHIHKFILDYCTSVGYAVVIGRSKKTVPGLKKVLFVCDKAGNPPKRVQPELRKRKTSSRKCGCNFGFFAIEQRTQWTLRYRPDALHLKHNHGPSESPLHHPAARKLDSKMVAAVKALKENGVGVTQTLEILQHDNPDVPLLPRDIYNARAAINRNPDKVATGLAENRPAIYSKPHPSAEERIRSDLRKELAKAREDYVKLKEESEREIADLKKQLEAKNKDIKRFEMFIDICNERVMVQRERLADGNEAGAVLPGSNP</sequence>
<proteinExistence type="predicted"/>
<feature type="compositionally biased region" description="Low complexity" evidence="2">
    <location>
        <begin position="256"/>
        <end position="285"/>
    </location>
</feature>
<evidence type="ECO:0000313" key="3">
    <source>
        <dbReference type="EMBL" id="KAJ9130569.1"/>
    </source>
</evidence>
<feature type="region of interest" description="Disordered" evidence="2">
    <location>
        <begin position="1"/>
        <end position="327"/>
    </location>
</feature>
<organism evidence="3 4">
    <name type="scientific">Coniochaeta hoffmannii</name>
    <dbReference type="NCBI Taxonomy" id="91930"/>
    <lineage>
        <taxon>Eukaryota</taxon>
        <taxon>Fungi</taxon>
        <taxon>Dikarya</taxon>
        <taxon>Ascomycota</taxon>
        <taxon>Pezizomycotina</taxon>
        <taxon>Sordariomycetes</taxon>
        <taxon>Sordariomycetidae</taxon>
        <taxon>Coniochaetales</taxon>
        <taxon>Coniochaetaceae</taxon>
        <taxon>Coniochaeta</taxon>
    </lineage>
</organism>
<feature type="compositionally biased region" description="Polar residues" evidence="2">
    <location>
        <begin position="1"/>
        <end position="13"/>
    </location>
</feature>
<evidence type="ECO:0000313" key="4">
    <source>
        <dbReference type="Proteomes" id="UP001174691"/>
    </source>
</evidence>
<name>A0AA38R2D2_9PEZI</name>
<dbReference type="EMBL" id="JANBVN010000264">
    <property type="protein sequence ID" value="KAJ9130569.1"/>
    <property type="molecule type" value="Genomic_DNA"/>
</dbReference>
<evidence type="ECO:0000256" key="1">
    <source>
        <dbReference type="SAM" id="Coils"/>
    </source>
</evidence>
<feature type="compositionally biased region" description="Low complexity" evidence="2">
    <location>
        <begin position="121"/>
        <end position="173"/>
    </location>
</feature>
<dbReference type="PANTHER" id="PTHR47482">
    <property type="entry name" value="OS11G0632001 PROTEIN"/>
    <property type="match status" value="1"/>
</dbReference>
<keyword evidence="1" id="KW-0175">Coiled coil</keyword>
<accession>A0AA38R2D2</accession>
<evidence type="ECO:0000256" key="2">
    <source>
        <dbReference type="SAM" id="MobiDB-lite"/>
    </source>
</evidence>
<feature type="compositionally biased region" description="Low complexity" evidence="2">
    <location>
        <begin position="181"/>
        <end position="230"/>
    </location>
</feature>
<protein>
    <submittedName>
        <fullName evidence="3">Mutator-like element</fullName>
    </submittedName>
</protein>
<dbReference type="AlphaFoldDB" id="A0AA38R2D2"/>
<reference evidence="3" key="1">
    <citation type="submission" date="2022-07" db="EMBL/GenBank/DDBJ databases">
        <title>Fungi with potential for degradation of polypropylene.</title>
        <authorList>
            <person name="Gostincar C."/>
        </authorList>
    </citation>
    <scope>NUCLEOTIDE SEQUENCE</scope>
    <source>
        <strain evidence="3">EXF-13287</strain>
    </source>
</reference>
<feature type="compositionally biased region" description="Polar residues" evidence="2">
    <location>
        <begin position="76"/>
        <end position="93"/>
    </location>
</feature>
<feature type="compositionally biased region" description="Polar residues" evidence="2">
    <location>
        <begin position="108"/>
        <end position="120"/>
    </location>
</feature>
<keyword evidence="4" id="KW-1185">Reference proteome</keyword>